<evidence type="ECO:0000313" key="2">
    <source>
        <dbReference type="Proteomes" id="UP000299102"/>
    </source>
</evidence>
<gene>
    <name evidence="1" type="ORF">EVAR_12819_1</name>
</gene>
<evidence type="ECO:0000313" key="1">
    <source>
        <dbReference type="EMBL" id="GBP23538.1"/>
    </source>
</evidence>
<protein>
    <submittedName>
        <fullName evidence="1">Uncharacterized protein</fullName>
    </submittedName>
</protein>
<sequence>MKEKGFHMAPRTGSGGVGRVPNRWIDGLLKALRFTAGIRACEPYVIAAFGQPFPQRSHQCVADFLRRNRLSYGSGKRLIEGGVEVNETLTTSFSVVATEESTTSHNSYRMRSEILLRIKWVRNRLRCLRRFKPLTGSYETSEAFVGSERGAHEYAGPAPAAAARRRRNLSGVSWRKLVLV</sequence>
<comment type="caution">
    <text evidence="1">The sequence shown here is derived from an EMBL/GenBank/DDBJ whole genome shotgun (WGS) entry which is preliminary data.</text>
</comment>
<organism evidence="1 2">
    <name type="scientific">Eumeta variegata</name>
    <name type="common">Bagworm moth</name>
    <name type="synonym">Eumeta japonica</name>
    <dbReference type="NCBI Taxonomy" id="151549"/>
    <lineage>
        <taxon>Eukaryota</taxon>
        <taxon>Metazoa</taxon>
        <taxon>Ecdysozoa</taxon>
        <taxon>Arthropoda</taxon>
        <taxon>Hexapoda</taxon>
        <taxon>Insecta</taxon>
        <taxon>Pterygota</taxon>
        <taxon>Neoptera</taxon>
        <taxon>Endopterygota</taxon>
        <taxon>Lepidoptera</taxon>
        <taxon>Glossata</taxon>
        <taxon>Ditrysia</taxon>
        <taxon>Tineoidea</taxon>
        <taxon>Psychidae</taxon>
        <taxon>Oiketicinae</taxon>
        <taxon>Eumeta</taxon>
    </lineage>
</organism>
<reference evidence="1 2" key="1">
    <citation type="journal article" date="2019" name="Commun. Biol.">
        <title>The bagworm genome reveals a unique fibroin gene that provides high tensile strength.</title>
        <authorList>
            <person name="Kono N."/>
            <person name="Nakamura H."/>
            <person name="Ohtoshi R."/>
            <person name="Tomita M."/>
            <person name="Numata K."/>
            <person name="Arakawa K."/>
        </authorList>
    </citation>
    <scope>NUCLEOTIDE SEQUENCE [LARGE SCALE GENOMIC DNA]</scope>
</reference>
<name>A0A4C1UB25_EUMVA</name>
<accession>A0A4C1UB25</accession>
<dbReference type="AlphaFoldDB" id="A0A4C1UB25"/>
<keyword evidence="2" id="KW-1185">Reference proteome</keyword>
<dbReference type="EMBL" id="BGZK01000151">
    <property type="protein sequence ID" value="GBP23538.1"/>
    <property type="molecule type" value="Genomic_DNA"/>
</dbReference>
<dbReference type="Proteomes" id="UP000299102">
    <property type="component" value="Unassembled WGS sequence"/>
</dbReference>
<proteinExistence type="predicted"/>